<evidence type="ECO:0000313" key="4">
    <source>
        <dbReference type="Proteomes" id="UP000054560"/>
    </source>
</evidence>
<evidence type="ECO:0000313" key="3">
    <source>
        <dbReference type="EMBL" id="KNC74347.1"/>
    </source>
</evidence>
<dbReference type="GeneID" id="25913606"/>
<reference evidence="3 4" key="1">
    <citation type="submission" date="2011-02" db="EMBL/GenBank/DDBJ databases">
        <title>The Genome Sequence of Sphaeroforma arctica JP610.</title>
        <authorList>
            <consortium name="The Broad Institute Genome Sequencing Platform"/>
            <person name="Russ C."/>
            <person name="Cuomo C."/>
            <person name="Young S.K."/>
            <person name="Zeng Q."/>
            <person name="Gargeya S."/>
            <person name="Alvarado L."/>
            <person name="Berlin A."/>
            <person name="Chapman S.B."/>
            <person name="Chen Z."/>
            <person name="Freedman E."/>
            <person name="Gellesch M."/>
            <person name="Goldberg J."/>
            <person name="Griggs A."/>
            <person name="Gujja S."/>
            <person name="Heilman E."/>
            <person name="Heiman D."/>
            <person name="Howarth C."/>
            <person name="Mehta T."/>
            <person name="Neiman D."/>
            <person name="Pearson M."/>
            <person name="Roberts A."/>
            <person name="Saif S."/>
            <person name="Shea T."/>
            <person name="Shenoy N."/>
            <person name="Sisk P."/>
            <person name="Stolte C."/>
            <person name="Sykes S."/>
            <person name="White J."/>
            <person name="Yandava C."/>
            <person name="Burger G."/>
            <person name="Gray M.W."/>
            <person name="Holland P.W.H."/>
            <person name="King N."/>
            <person name="Lang F.B.F."/>
            <person name="Roger A.J."/>
            <person name="Ruiz-Trillo I."/>
            <person name="Haas B."/>
            <person name="Nusbaum C."/>
            <person name="Birren B."/>
        </authorList>
    </citation>
    <scope>NUCLEOTIDE SEQUENCE [LARGE SCALE GENOMIC DNA]</scope>
    <source>
        <strain evidence="3 4">JP610</strain>
    </source>
</reference>
<feature type="transmembrane region" description="Helical" evidence="2">
    <location>
        <begin position="101"/>
        <end position="123"/>
    </location>
</feature>
<name>A0A0L0FC46_9EUKA</name>
<feature type="non-terminal residue" evidence="3">
    <location>
        <position position="291"/>
    </location>
</feature>
<feature type="transmembrane region" description="Helical" evidence="2">
    <location>
        <begin position="262"/>
        <end position="284"/>
    </location>
</feature>
<evidence type="ECO:0000256" key="2">
    <source>
        <dbReference type="SAM" id="Phobius"/>
    </source>
</evidence>
<feature type="transmembrane region" description="Helical" evidence="2">
    <location>
        <begin position="77"/>
        <end position="95"/>
    </location>
</feature>
<gene>
    <name evidence="3" type="ORF">SARC_13102</name>
</gene>
<sequence>FPVPWENERATLIFGRVTSAKARIDDANRLAKRRKEEPTCWWSENEVLTVLYDTVRALVMGVPDIAHKFFRHGSIEVNEATFFGISSIVAFYLLLSGRIFTMVSALILRPIPTLVLYVAAPYIRIWTMGRKVLVTWRYIKQEESESAKVEPNPTAEVNKAQKVAGARRRKAAKPDTQAMGTDSSLEDTDTNTSTTSESASAIDGSVGPGMAATESAPSATDGWFTSEITLMNTRPVERRTDYRNWGTSVVQFDFLLHFTKNVIPLLMVTATGQVFSGIVAYLVVGQVGSRV</sequence>
<organism evidence="3 4">
    <name type="scientific">Sphaeroforma arctica JP610</name>
    <dbReference type="NCBI Taxonomy" id="667725"/>
    <lineage>
        <taxon>Eukaryota</taxon>
        <taxon>Ichthyosporea</taxon>
        <taxon>Ichthyophonida</taxon>
        <taxon>Sphaeroforma</taxon>
    </lineage>
</organism>
<feature type="region of interest" description="Disordered" evidence="1">
    <location>
        <begin position="145"/>
        <end position="218"/>
    </location>
</feature>
<keyword evidence="2" id="KW-1133">Transmembrane helix</keyword>
<keyword evidence="4" id="KW-1185">Reference proteome</keyword>
<proteinExistence type="predicted"/>
<keyword evidence="2" id="KW-0812">Transmembrane</keyword>
<feature type="compositionally biased region" description="Low complexity" evidence="1">
    <location>
        <begin position="190"/>
        <end position="201"/>
    </location>
</feature>
<accession>A0A0L0FC46</accession>
<keyword evidence="2" id="KW-0472">Membrane</keyword>
<dbReference type="AlphaFoldDB" id="A0A0L0FC46"/>
<evidence type="ECO:0000256" key="1">
    <source>
        <dbReference type="SAM" id="MobiDB-lite"/>
    </source>
</evidence>
<protein>
    <submittedName>
        <fullName evidence="3">Uncharacterized protein</fullName>
    </submittedName>
</protein>
<feature type="non-terminal residue" evidence="3">
    <location>
        <position position="1"/>
    </location>
</feature>
<dbReference type="Proteomes" id="UP000054560">
    <property type="component" value="Unassembled WGS sequence"/>
</dbReference>
<dbReference type="EMBL" id="KQ244496">
    <property type="protein sequence ID" value="KNC74347.1"/>
    <property type="molecule type" value="Genomic_DNA"/>
</dbReference>
<dbReference type="RefSeq" id="XP_014148249.1">
    <property type="nucleotide sequence ID" value="XM_014292774.1"/>
</dbReference>